<evidence type="ECO:0000259" key="17">
    <source>
        <dbReference type="PROSITE" id="PS51473"/>
    </source>
</evidence>
<feature type="signal peptide" evidence="15">
    <location>
        <begin position="1"/>
        <end position="22"/>
    </location>
</feature>
<comment type="caution">
    <text evidence="18">The sequence shown here is derived from an EMBL/GenBank/DDBJ whole genome shotgun (WGS) entry which is preliminary data.</text>
</comment>
<proteinExistence type="predicted"/>
<keyword evidence="11 14" id="KW-1133">Transmembrane helix</keyword>
<organism evidence="18 19">
    <name type="scientific">Zizania palustris</name>
    <name type="common">Northern wild rice</name>
    <dbReference type="NCBI Taxonomy" id="103762"/>
    <lineage>
        <taxon>Eukaryota</taxon>
        <taxon>Viridiplantae</taxon>
        <taxon>Streptophyta</taxon>
        <taxon>Embryophyta</taxon>
        <taxon>Tracheophyta</taxon>
        <taxon>Spermatophyta</taxon>
        <taxon>Magnoliopsida</taxon>
        <taxon>Liliopsida</taxon>
        <taxon>Poales</taxon>
        <taxon>Poaceae</taxon>
        <taxon>BOP clade</taxon>
        <taxon>Oryzoideae</taxon>
        <taxon>Oryzeae</taxon>
        <taxon>Zizaniinae</taxon>
        <taxon>Zizania</taxon>
    </lineage>
</organism>
<dbReference type="InterPro" id="IPR002902">
    <property type="entry name" value="GNK2"/>
</dbReference>
<keyword evidence="9" id="KW-0418">Kinase</keyword>
<reference evidence="18" key="2">
    <citation type="submission" date="2021-02" db="EMBL/GenBank/DDBJ databases">
        <authorList>
            <person name="Kimball J.A."/>
            <person name="Haas M.W."/>
            <person name="Macchietto M."/>
            <person name="Kono T."/>
            <person name="Duquette J."/>
            <person name="Shao M."/>
        </authorList>
    </citation>
    <scope>NUCLEOTIDE SEQUENCE</scope>
    <source>
        <tissue evidence="18">Fresh leaf tissue</tissue>
    </source>
</reference>
<dbReference type="Proteomes" id="UP000729402">
    <property type="component" value="Unassembled WGS sequence"/>
</dbReference>
<dbReference type="GO" id="GO:0005524">
    <property type="term" value="F:ATP binding"/>
    <property type="evidence" value="ECO:0007669"/>
    <property type="project" value="UniProtKB-KW"/>
</dbReference>
<evidence type="ECO:0000313" key="19">
    <source>
        <dbReference type="Proteomes" id="UP000729402"/>
    </source>
</evidence>
<evidence type="ECO:0000256" key="1">
    <source>
        <dbReference type="ARBA" id="ARBA00004167"/>
    </source>
</evidence>
<comment type="subcellular location">
    <subcellularLocation>
        <location evidence="1">Membrane</location>
        <topology evidence="1">Single-pass membrane protein</topology>
    </subcellularLocation>
</comment>
<dbReference type="EMBL" id="JAAALK010000082">
    <property type="protein sequence ID" value="KAG8085982.1"/>
    <property type="molecule type" value="Genomic_DNA"/>
</dbReference>
<feature type="domain" description="Gnk2-homologous" evidence="17">
    <location>
        <begin position="134"/>
        <end position="240"/>
    </location>
</feature>
<feature type="domain" description="Protein kinase" evidence="16">
    <location>
        <begin position="346"/>
        <end position="612"/>
    </location>
</feature>
<dbReference type="CDD" id="cd23509">
    <property type="entry name" value="Gnk2-like"/>
    <property type="match status" value="2"/>
</dbReference>
<dbReference type="PANTHER" id="PTHR27002:SF1050">
    <property type="entry name" value="CYSTEINE-RICH RECEPTOR-LIKE PROTEIN KINASE 5"/>
    <property type="match status" value="1"/>
</dbReference>
<keyword evidence="4" id="KW-0808">Transferase</keyword>
<dbReference type="InterPro" id="IPR001245">
    <property type="entry name" value="Ser-Thr/Tyr_kinase_cat_dom"/>
</dbReference>
<keyword evidence="12 14" id="KW-0472">Membrane</keyword>
<keyword evidence="13" id="KW-0325">Glycoprotein</keyword>
<evidence type="ECO:0000256" key="9">
    <source>
        <dbReference type="ARBA" id="ARBA00022777"/>
    </source>
</evidence>
<feature type="transmembrane region" description="Helical" evidence="14">
    <location>
        <begin position="281"/>
        <end position="305"/>
    </location>
</feature>
<keyword evidence="19" id="KW-1185">Reference proteome</keyword>
<name>A0A8J5WDG2_ZIZPA</name>
<feature type="chain" id="PRO_5035190360" evidence="15">
    <location>
        <begin position="23"/>
        <end position="612"/>
    </location>
</feature>
<evidence type="ECO:0000256" key="10">
    <source>
        <dbReference type="ARBA" id="ARBA00022840"/>
    </source>
</evidence>
<dbReference type="PANTHER" id="PTHR27002">
    <property type="entry name" value="RECEPTOR-LIKE SERINE/THREONINE-PROTEIN KINASE SD1-8"/>
    <property type="match status" value="1"/>
</dbReference>
<dbReference type="FunFam" id="3.30.430.20:FF:000002">
    <property type="entry name" value="Cysteine-rich receptor-like protein kinase 10"/>
    <property type="match status" value="1"/>
</dbReference>
<keyword evidence="3" id="KW-0597">Phosphoprotein</keyword>
<evidence type="ECO:0000256" key="3">
    <source>
        <dbReference type="ARBA" id="ARBA00022553"/>
    </source>
</evidence>
<evidence type="ECO:0000256" key="4">
    <source>
        <dbReference type="ARBA" id="ARBA00022679"/>
    </source>
</evidence>
<evidence type="ECO:0000256" key="12">
    <source>
        <dbReference type="ARBA" id="ARBA00023136"/>
    </source>
</evidence>
<feature type="domain" description="Gnk2-homologous" evidence="17">
    <location>
        <begin position="24"/>
        <end position="129"/>
    </location>
</feature>
<keyword evidence="5 14" id="KW-0812">Transmembrane</keyword>
<keyword evidence="10" id="KW-0067">ATP-binding</keyword>
<evidence type="ECO:0000259" key="16">
    <source>
        <dbReference type="PROSITE" id="PS50011"/>
    </source>
</evidence>
<dbReference type="Pfam" id="PF01657">
    <property type="entry name" value="Stress-antifung"/>
    <property type="match status" value="2"/>
</dbReference>
<sequence length="612" mass="66332">MATSVLPLLCFLLLLIVTTVNAADVVELDCPSNANYSRGGAFEANLNALFSSLPAAAVASSSWFAENTTGAGTDRAYGLAQCRGDVVDQARCRTCLDSAVREMAKKCPGKKSSAILDDCIMRYSDDSFFGVSDDAVLLTLWNPQNTTQPEQFKSLVGKLMSKLTDTAAHVSPRMFAADEADLPPFIKIFGMAQCTRDLASDDCYRCLVGAVTYIPKCCDGKQGGQVITTSCTIRYEVYPFFDAKAAKAAMSPAPAPAPETTASVVNGSDHSGSNHTVNVAVIIPVTATVALLLLIALLLIALYLCKRNRKPHKHMLINDLGDEDEMRSSEFLFYDLSALRAATGNFSEENKLGEGGFGPVYKGALQNGEEIAVKRLSATSHQGQLEMKNEVVLVAKLQHKNLVRLLGCCMEEQEKILVYEFLCNKSLDTILFDPSRQQELDWGQSGYMSPEYALHGIFSAKSDVFSYGVLLLEIVTGRRSTCIHDSEDLLTFVWRHWRGGDAAQLLDSCPGDGRRPQELLRCIHVGLLCVQEEPQQRPGMAAVVVMLNSRSVTLPAPSAPAFVSAGRGIGGNPAAVADGPRRWSTDHDEVRTAAREPPINSVAVSVSDFEPR</sequence>
<evidence type="ECO:0000313" key="18">
    <source>
        <dbReference type="EMBL" id="KAG8085982.1"/>
    </source>
</evidence>
<evidence type="ECO:0000256" key="2">
    <source>
        <dbReference type="ARBA" id="ARBA00022527"/>
    </source>
</evidence>
<dbReference type="GO" id="GO:0005886">
    <property type="term" value="C:plasma membrane"/>
    <property type="evidence" value="ECO:0007669"/>
    <property type="project" value="TreeGrafter"/>
</dbReference>
<keyword evidence="2" id="KW-0723">Serine/threonine-protein kinase</keyword>
<dbReference type="PROSITE" id="PS50011">
    <property type="entry name" value="PROTEIN_KINASE_DOM"/>
    <property type="match status" value="1"/>
</dbReference>
<dbReference type="PROSITE" id="PS51473">
    <property type="entry name" value="GNK2"/>
    <property type="match status" value="2"/>
</dbReference>
<evidence type="ECO:0000256" key="14">
    <source>
        <dbReference type="SAM" id="Phobius"/>
    </source>
</evidence>
<dbReference type="AlphaFoldDB" id="A0A8J5WDG2"/>
<dbReference type="OrthoDB" id="779887at2759"/>
<gene>
    <name evidence="18" type="ORF">GUJ93_ZPchr0010g9869</name>
</gene>
<keyword evidence="8" id="KW-0547">Nucleotide-binding</keyword>
<dbReference type="FunFam" id="3.30.200.20:FF:000142">
    <property type="entry name" value="Cysteine-rich receptor-like protein kinase 10"/>
    <property type="match status" value="1"/>
</dbReference>
<protein>
    <submittedName>
        <fullName evidence="18">Uncharacterized protein</fullName>
    </submittedName>
</protein>
<accession>A0A8J5WDG2</accession>
<dbReference type="GO" id="GO:0004674">
    <property type="term" value="F:protein serine/threonine kinase activity"/>
    <property type="evidence" value="ECO:0007669"/>
    <property type="project" value="UniProtKB-KW"/>
</dbReference>
<evidence type="ECO:0000256" key="6">
    <source>
        <dbReference type="ARBA" id="ARBA00022729"/>
    </source>
</evidence>
<dbReference type="InterPro" id="IPR000719">
    <property type="entry name" value="Prot_kinase_dom"/>
</dbReference>
<evidence type="ECO:0000256" key="5">
    <source>
        <dbReference type="ARBA" id="ARBA00022692"/>
    </source>
</evidence>
<evidence type="ECO:0000256" key="15">
    <source>
        <dbReference type="SAM" id="SignalP"/>
    </source>
</evidence>
<evidence type="ECO:0000256" key="11">
    <source>
        <dbReference type="ARBA" id="ARBA00022989"/>
    </source>
</evidence>
<keyword evidence="6 15" id="KW-0732">Signal</keyword>
<reference evidence="18" key="1">
    <citation type="journal article" date="2021" name="bioRxiv">
        <title>Whole Genome Assembly and Annotation of Northern Wild Rice, Zizania palustris L., Supports a Whole Genome Duplication in the Zizania Genus.</title>
        <authorList>
            <person name="Haas M."/>
            <person name="Kono T."/>
            <person name="Macchietto M."/>
            <person name="Millas R."/>
            <person name="McGilp L."/>
            <person name="Shao M."/>
            <person name="Duquette J."/>
            <person name="Hirsch C.N."/>
            <person name="Kimball J."/>
        </authorList>
    </citation>
    <scope>NUCLEOTIDE SEQUENCE</scope>
    <source>
        <tissue evidence="18">Fresh leaf tissue</tissue>
    </source>
</reference>
<evidence type="ECO:0000256" key="8">
    <source>
        <dbReference type="ARBA" id="ARBA00022741"/>
    </source>
</evidence>
<evidence type="ECO:0000256" key="7">
    <source>
        <dbReference type="ARBA" id="ARBA00022737"/>
    </source>
</evidence>
<evidence type="ECO:0000256" key="13">
    <source>
        <dbReference type="ARBA" id="ARBA00023180"/>
    </source>
</evidence>
<dbReference type="Pfam" id="PF07714">
    <property type="entry name" value="PK_Tyr_Ser-Thr"/>
    <property type="match status" value="2"/>
</dbReference>
<keyword evidence="7" id="KW-0677">Repeat</keyword>